<gene>
    <name evidence="1" type="ORF">PR048_010415</name>
</gene>
<reference evidence="1 2" key="1">
    <citation type="submission" date="2023-02" db="EMBL/GenBank/DDBJ databases">
        <title>LHISI_Scaffold_Assembly.</title>
        <authorList>
            <person name="Stuart O.P."/>
            <person name="Cleave R."/>
            <person name="Magrath M.J.L."/>
            <person name="Mikheyev A.S."/>
        </authorList>
    </citation>
    <scope>NUCLEOTIDE SEQUENCE [LARGE SCALE GENOMIC DNA]</scope>
    <source>
        <strain evidence="1">Daus_M_001</strain>
        <tissue evidence="1">Leg muscle</tissue>
    </source>
</reference>
<evidence type="ECO:0000313" key="2">
    <source>
        <dbReference type="Proteomes" id="UP001159363"/>
    </source>
</evidence>
<dbReference type="Proteomes" id="UP001159363">
    <property type="component" value="Chromosome 3"/>
</dbReference>
<proteinExistence type="predicted"/>
<name>A0ABQ9I2Q1_9NEOP</name>
<organism evidence="1 2">
    <name type="scientific">Dryococelus australis</name>
    <dbReference type="NCBI Taxonomy" id="614101"/>
    <lineage>
        <taxon>Eukaryota</taxon>
        <taxon>Metazoa</taxon>
        <taxon>Ecdysozoa</taxon>
        <taxon>Arthropoda</taxon>
        <taxon>Hexapoda</taxon>
        <taxon>Insecta</taxon>
        <taxon>Pterygota</taxon>
        <taxon>Neoptera</taxon>
        <taxon>Polyneoptera</taxon>
        <taxon>Phasmatodea</taxon>
        <taxon>Verophasmatodea</taxon>
        <taxon>Anareolatae</taxon>
        <taxon>Phasmatidae</taxon>
        <taxon>Eurycanthinae</taxon>
        <taxon>Dryococelus</taxon>
    </lineage>
</organism>
<comment type="caution">
    <text evidence="1">The sequence shown here is derived from an EMBL/GenBank/DDBJ whole genome shotgun (WGS) entry which is preliminary data.</text>
</comment>
<dbReference type="EMBL" id="JARBHB010000003">
    <property type="protein sequence ID" value="KAJ8890906.1"/>
    <property type="molecule type" value="Genomic_DNA"/>
</dbReference>
<evidence type="ECO:0000313" key="1">
    <source>
        <dbReference type="EMBL" id="KAJ8890906.1"/>
    </source>
</evidence>
<keyword evidence="2" id="KW-1185">Reference proteome</keyword>
<sequence>MKSQWEENLSQASNAVMTPKGIMRCKASSQCVERLSEYFFGSRLTIHANLNKAVLKSFKSLWDDEDLKFCMTHPDRKINRSNHGKIFPRFVTAKHHWNPAYQRTGILLRTSTTSLAIRTALLICGSVQAARNSSVTIAEMQLRGSSFVKIINGLGPPKINMATGSPYGWNDGAWARD</sequence>
<protein>
    <submittedName>
        <fullName evidence="1">Uncharacterized protein</fullName>
    </submittedName>
</protein>
<accession>A0ABQ9I2Q1</accession>